<feature type="domain" description="HMG box" evidence="6">
    <location>
        <begin position="328"/>
        <end position="394"/>
    </location>
</feature>
<feature type="domain" description="HMG box" evidence="6">
    <location>
        <begin position="230"/>
        <end position="297"/>
    </location>
</feature>
<name>A0AAN7V1U8_9COLE</name>
<dbReference type="EMBL" id="JAVRBK010000009">
    <property type="protein sequence ID" value="KAK5639088.1"/>
    <property type="molecule type" value="Genomic_DNA"/>
</dbReference>
<protein>
    <recommendedName>
        <fullName evidence="6">HMG box domain-containing protein</fullName>
    </recommendedName>
</protein>
<dbReference type="CDD" id="cd21999">
    <property type="entry name" value="HMG-box_UBF1_rpt2"/>
    <property type="match status" value="1"/>
</dbReference>
<dbReference type="InterPro" id="IPR009071">
    <property type="entry name" value="HMG_box_dom"/>
</dbReference>
<dbReference type="GO" id="GO:0005634">
    <property type="term" value="C:nucleus"/>
    <property type="evidence" value="ECO:0007669"/>
    <property type="project" value="UniProtKB-SubCell"/>
</dbReference>
<dbReference type="Proteomes" id="UP001329430">
    <property type="component" value="Chromosome 9"/>
</dbReference>
<keyword evidence="3 4" id="KW-0539">Nucleus</keyword>
<feature type="region of interest" description="Disordered" evidence="5">
    <location>
        <begin position="1"/>
        <end position="70"/>
    </location>
</feature>
<feature type="DNA-binding region" description="HMG box" evidence="4">
    <location>
        <begin position="328"/>
        <end position="394"/>
    </location>
</feature>
<feature type="region of interest" description="Disordered" evidence="5">
    <location>
        <begin position="483"/>
        <end position="517"/>
    </location>
</feature>
<dbReference type="SUPFAM" id="SSF47095">
    <property type="entry name" value="HMG-box"/>
    <property type="match status" value="4"/>
</dbReference>
<proteinExistence type="predicted"/>
<feature type="compositionally biased region" description="Basic and acidic residues" evidence="5">
    <location>
        <begin position="50"/>
        <end position="70"/>
    </location>
</feature>
<dbReference type="PANTHER" id="PTHR46318:SF3">
    <property type="entry name" value="UPSTREAM BINDING TRANSCRIPTION FACTOR"/>
    <property type="match status" value="1"/>
</dbReference>
<keyword evidence="2 4" id="KW-0238">DNA-binding</keyword>
<comment type="caution">
    <text evidence="7">The sequence shown here is derived from an EMBL/GenBank/DDBJ whole genome shotgun (WGS) entry which is preliminary data.</text>
</comment>
<feature type="compositionally biased region" description="Acidic residues" evidence="5">
    <location>
        <begin position="503"/>
        <end position="517"/>
    </location>
</feature>
<evidence type="ECO:0000256" key="4">
    <source>
        <dbReference type="PROSITE-ProRule" id="PRU00267"/>
    </source>
</evidence>
<dbReference type="GO" id="GO:0003677">
    <property type="term" value="F:DNA binding"/>
    <property type="evidence" value="ECO:0007669"/>
    <property type="project" value="UniProtKB-UniRule"/>
</dbReference>
<evidence type="ECO:0000256" key="5">
    <source>
        <dbReference type="SAM" id="MobiDB-lite"/>
    </source>
</evidence>
<dbReference type="Gene3D" id="1.10.30.10">
    <property type="entry name" value="High mobility group box domain"/>
    <property type="match status" value="3"/>
</dbReference>
<gene>
    <name evidence="7" type="ORF">RI129_011580</name>
</gene>
<dbReference type="SMART" id="SM00398">
    <property type="entry name" value="HMG"/>
    <property type="match status" value="4"/>
</dbReference>
<accession>A0AAN7V1U8</accession>
<feature type="compositionally biased region" description="Basic and acidic residues" evidence="5">
    <location>
        <begin position="34"/>
        <end position="43"/>
    </location>
</feature>
<dbReference type="InterPro" id="IPR051762">
    <property type="entry name" value="UBF1"/>
</dbReference>
<dbReference type="Pfam" id="PF00505">
    <property type="entry name" value="HMG_box"/>
    <property type="match status" value="2"/>
</dbReference>
<evidence type="ECO:0000313" key="7">
    <source>
        <dbReference type="EMBL" id="KAK5639088.1"/>
    </source>
</evidence>
<organism evidence="7 8">
    <name type="scientific">Pyrocoelia pectoralis</name>
    <dbReference type="NCBI Taxonomy" id="417401"/>
    <lineage>
        <taxon>Eukaryota</taxon>
        <taxon>Metazoa</taxon>
        <taxon>Ecdysozoa</taxon>
        <taxon>Arthropoda</taxon>
        <taxon>Hexapoda</taxon>
        <taxon>Insecta</taxon>
        <taxon>Pterygota</taxon>
        <taxon>Neoptera</taxon>
        <taxon>Endopterygota</taxon>
        <taxon>Coleoptera</taxon>
        <taxon>Polyphaga</taxon>
        <taxon>Elateriformia</taxon>
        <taxon>Elateroidea</taxon>
        <taxon>Lampyridae</taxon>
        <taxon>Lampyrinae</taxon>
        <taxon>Pyrocoelia</taxon>
    </lineage>
</organism>
<sequence>MTISNNSPTIKPKKKVRFQKVDEVDMHRSKKRKCLDEENAKDNNKHKKSKLDNGHEHNPEEEQDHADESHASKYDTIDWPQNDLRTLVKNMEQALPEKDILAFQTRADKLNWDDIAFDKYTGEDCKKTWCLIQKRIRKFRLLSELLQDAKEWVSKPWTHFYRGTKTTEVSKKMAIMYKDISVEKREKYMQLAAAEKKIYEEKLEEFYRLHPEVPRISEKSNHSKPVDIGPKKPSTPFIIFYKEQLKNFHSDSEIDRNTFKEQCKEQWKAMSDKKKVVWIDVSLEQEEKYQEELKNYLIQNPTYVTTSFKTVVSKEEKSIKERLAGKPIKPPNSAYSLFSQMMLKSEEIKKIDPKGRMKALADHWKNCSEQEKKLYQEHCEQLMTQYKIDYATYIDSLPEGKRQEELQNNAPKRKVKKMKRSGFALFSKRYHGKAPVETAWKNLNKVDKKEYETEVQMLKQKYIKDYEIFLKSLSKEQLTAFSQMKKGDKKKKVEKHHKGSYSEDNEDSDYENIDTSE</sequence>
<dbReference type="PANTHER" id="PTHR46318">
    <property type="entry name" value="UPSTREAM BINDING TRANSCRIPTION FACTOR"/>
    <property type="match status" value="1"/>
</dbReference>
<feature type="DNA-binding region" description="HMG box" evidence="4">
    <location>
        <begin position="230"/>
        <end position="297"/>
    </location>
</feature>
<dbReference type="InterPro" id="IPR036910">
    <property type="entry name" value="HMG_box_dom_sf"/>
</dbReference>
<evidence type="ECO:0000256" key="1">
    <source>
        <dbReference type="ARBA" id="ARBA00004123"/>
    </source>
</evidence>
<evidence type="ECO:0000256" key="2">
    <source>
        <dbReference type="ARBA" id="ARBA00023125"/>
    </source>
</evidence>
<feature type="compositionally biased region" description="Basic residues" evidence="5">
    <location>
        <begin position="487"/>
        <end position="499"/>
    </location>
</feature>
<dbReference type="PROSITE" id="PS50118">
    <property type="entry name" value="HMG_BOX_2"/>
    <property type="match status" value="2"/>
</dbReference>
<evidence type="ECO:0000256" key="3">
    <source>
        <dbReference type="ARBA" id="ARBA00023242"/>
    </source>
</evidence>
<dbReference type="AlphaFoldDB" id="A0AAN7V1U8"/>
<evidence type="ECO:0000259" key="6">
    <source>
        <dbReference type="PROSITE" id="PS50118"/>
    </source>
</evidence>
<keyword evidence="8" id="KW-1185">Reference proteome</keyword>
<comment type="subcellular location">
    <subcellularLocation>
        <location evidence="1">Nucleus</location>
    </subcellularLocation>
</comment>
<reference evidence="7 8" key="1">
    <citation type="journal article" date="2024" name="Insects">
        <title>An Improved Chromosome-Level Genome Assembly of the Firefly Pyrocoelia pectoralis.</title>
        <authorList>
            <person name="Fu X."/>
            <person name="Meyer-Rochow V.B."/>
            <person name="Ballantyne L."/>
            <person name="Zhu X."/>
        </authorList>
    </citation>
    <scope>NUCLEOTIDE SEQUENCE [LARGE SCALE GENOMIC DNA]</scope>
    <source>
        <strain evidence="7">XCY_ONT2</strain>
    </source>
</reference>
<evidence type="ECO:0000313" key="8">
    <source>
        <dbReference type="Proteomes" id="UP001329430"/>
    </source>
</evidence>